<keyword evidence="1" id="KW-1133">Transmembrane helix</keyword>
<evidence type="ECO:0008006" key="4">
    <source>
        <dbReference type="Google" id="ProtNLM"/>
    </source>
</evidence>
<feature type="transmembrane region" description="Helical" evidence="1">
    <location>
        <begin position="308"/>
        <end position="328"/>
    </location>
</feature>
<dbReference type="AlphaFoldDB" id="A0A1V9ZLL1"/>
<dbReference type="Proteomes" id="UP000243579">
    <property type="component" value="Unassembled WGS sequence"/>
</dbReference>
<dbReference type="OrthoDB" id="61599at2759"/>
<evidence type="ECO:0000256" key="1">
    <source>
        <dbReference type="SAM" id="Phobius"/>
    </source>
</evidence>
<evidence type="ECO:0000313" key="2">
    <source>
        <dbReference type="EMBL" id="OQR98680.1"/>
    </source>
</evidence>
<reference evidence="2 3" key="1">
    <citation type="journal article" date="2014" name="Genome Biol. Evol.">
        <title>The secreted proteins of Achlya hypogyna and Thraustotheca clavata identify the ancestral oomycete secretome and reveal gene acquisitions by horizontal gene transfer.</title>
        <authorList>
            <person name="Misner I."/>
            <person name="Blouin N."/>
            <person name="Leonard G."/>
            <person name="Richards T.A."/>
            <person name="Lane C.E."/>
        </authorList>
    </citation>
    <scope>NUCLEOTIDE SEQUENCE [LARGE SCALE GENOMIC DNA]</scope>
    <source>
        <strain evidence="2 3">ATCC 48635</strain>
    </source>
</reference>
<protein>
    <recommendedName>
        <fullName evidence="4">Transmembrane protein</fullName>
    </recommendedName>
</protein>
<proteinExistence type="predicted"/>
<keyword evidence="1" id="KW-0812">Transmembrane</keyword>
<feature type="transmembrane region" description="Helical" evidence="1">
    <location>
        <begin position="140"/>
        <end position="159"/>
    </location>
</feature>
<feature type="transmembrane region" description="Helical" evidence="1">
    <location>
        <begin position="192"/>
        <end position="214"/>
    </location>
</feature>
<evidence type="ECO:0000313" key="3">
    <source>
        <dbReference type="Proteomes" id="UP000243579"/>
    </source>
</evidence>
<sequence>MSTLSDAERTRLTKSPSQLLLVPRQGRAKPIFYGVECFSPTLIDFYSPGDDTRLLWASRSHRKTFRTLHLALDPESTRRWLLLSWSTWSSLFLTLGAVLFLYAGVNESAYHPHATTTTNANLTQPNFPLALVRQTIDTPLLLGAISLLFANILTYVEVINCCHDLDMWLHDYLHGLPSRRKLKFYGYYPYRIDFWSSVLGVLGWAFLVQARAFVVRHELNVFGVVNLTRGNPRIFWGFWVPSLVGYFGLSMSAYLMHVEVIHRWFVCRPGLLEFWVTGLYWAGVLLLFTCSFTQYIDPLNLFVADATSMLAFQAGAWALIMSGVLGIFEVNALHSPIRHPAYGKQRQTPRGRYGAV</sequence>
<name>A0A1V9ZLL1_ACHHY</name>
<organism evidence="2 3">
    <name type="scientific">Achlya hypogyna</name>
    <name type="common">Oomycete</name>
    <name type="synonym">Protoachlya hypogyna</name>
    <dbReference type="NCBI Taxonomy" id="1202772"/>
    <lineage>
        <taxon>Eukaryota</taxon>
        <taxon>Sar</taxon>
        <taxon>Stramenopiles</taxon>
        <taxon>Oomycota</taxon>
        <taxon>Saprolegniomycetes</taxon>
        <taxon>Saprolegniales</taxon>
        <taxon>Achlyaceae</taxon>
        <taxon>Achlya</taxon>
    </lineage>
</organism>
<keyword evidence="3" id="KW-1185">Reference proteome</keyword>
<comment type="caution">
    <text evidence="2">The sequence shown here is derived from an EMBL/GenBank/DDBJ whole genome shotgun (WGS) entry which is preliminary data.</text>
</comment>
<feature type="transmembrane region" description="Helical" evidence="1">
    <location>
        <begin position="274"/>
        <end position="296"/>
    </location>
</feature>
<keyword evidence="1" id="KW-0472">Membrane</keyword>
<accession>A0A1V9ZLL1</accession>
<feature type="transmembrane region" description="Helical" evidence="1">
    <location>
        <begin position="80"/>
        <end position="103"/>
    </location>
</feature>
<gene>
    <name evidence="2" type="ORF">ACHHYP_08266</name>
</gene>
<feature type="transmembrane region" description="Helical" evidence="1">
    <location>
        <begin position="234"/>
        <end position="254"/>
    </location>
</feature>
<dbReference type="EMBL" id="JNBR01000081">
    <property type="protein sequence ID" value="OQR98680.1"/>
    <property type="molecule type" value="Genomic_DNA"/>
</dbReference>